<comment type="caution">
    <text evidence="1">The sequence shown here is derived from an EMBL/GenBank/DDBJ whole genome shotgun (WGS) entry which is preliminary data.</text>
</comment>
<name>A0ABD4BGX0_PSESH</name>
<reference evidence="1 2" key="1">
    <citation type="submission" date="2015-09" db="EMBL/GenBank/DDBJ databases">
        <title>Genome announcement of multiple Pseudomonas syringae strains.</title>
        <authorList>
            <person name="Thakur S."/>
            <person name="Wang P.W."/>
            <person name="Gong Y."/>
            <person name="Weir B.S."/>
            <person name="Guttman D.S."/>
        </authorList>
    </citation>
    <scope>NUCLEOTIDE SEQUENCE [LARGE SCALE GENOMIC DNA]</scope>
    <source>
        <strain evidence="1 2">ICMP2740</strain>
    </source>
</reference>
<organism evidence="1 2">
    <name type="scientific">Pseudomonas savastanoi pv. phaseolicola</name>
    <name type="common">Pseudomonas syringae pv. phaseolicola</name>
    <dbReference type="NCBI Taxonomy" id="319"/>
    <lineage>
        <taxon>Bacteria</taxon>
        <taxon>Pseudomonadati</taxon>
        <taxon>Pseudomonadota</taxon>
        <taxon>Gammaproteobacteria</taxon>
        <taxon>Pseudomonadales</taxon>
        <taxon>Pseudomonadaceae</taxon>
        <taxon>Pseudomonas</taxon>
    </lineage>
</organism>
<evidence type="ECO:0000313" key="1">
    <source>
        <dbReference type="EMBL" id="KPY17299.1"/>
    </source>
</evidence>
<dbReference type="RefSeq" id="WP_057424815.1">
    <property type="nucleotide sequence ID" value="NZ_LJQZ01000130.1"/>
</dbReference>
<sequence>MSQTNFLIGRGELLTQSIKGVGRKIDKADAYTFKRAKERLSEQANEAAASLDNLSPAACPQDFGVARLVLNPSYIAKSLYPANMLRAVGLESIGSRKVKVTPESWTRKTAPRETTTTEIFVAGKRRAFRAFSQWMETVERESDEALELTRIESILAFEPEGRIVNPGSAQDTYFECGLHMLPAQDSTFIQQAFVAFATERGVTVHTRAGLEVTFRPHKGKIEDGAANAKSKSFFLKRTFATEEELRSDAGKWETVLHDSKSMYGSSLKDATFDIHYNARHNGRTADKADKIRYAMIITLEAPKHPNLFNEILEAYSALVEIQPQVALPVRV</sequence>
<gene>
    <name evidence="1" type="ORF">ALO55_00004</name>
</gene>
<proteinExistence type="predicted"/>
<dbReference type="Proteomes" id="UP000050396">
    <property type="component" value="Unassembled WGS sequence"/>
</dbReference>
<dbReference type="AlphaFoldDB" id="A0ABD4BGX0"/>
<protein>
    <submittedName>
        <fullName evidence="1">Uncharacterized protein</fullName>
    </submittedName>
</protein>
<dbReference type="EMBL" id="LJQZ01000130">
    <property type="protein sequence ID" value="KPY17299.1"/>
    <property type="molecule type" value="Genomic_DNA"/>
</dbReference>
<accession>A0ABD4BGX0</accession>
<evidence type="ECO:0000313" key="2">
    <source>
        <dbReference type="Proteomes" id="UP000050396"/>
    </source>
</evidence>